<sequence>MDIYDPQTLGIMVFGGFMVISAIGIALVSSFSMKETSYEEALANQRRELGRTLPQRSEKKKKEKPSEKRSRAKRKDEKPNGKLPESERVPEAGEPVSDSEHEPPATPDLTPPVLESPIVVATAAPVPVAATPVPIPAQVSAPVPAPVSAPAAPAPRPAVVESGPAPSPKDRKRKEKKVAKVEPAPTQTATAPPPKAPPVLEVVTKEVPVMAVPPVGPRPSAPVTVAPAQTPMKTEESKAEPPPRKKAASKKKAEPAPVAPAATDAPLSLPYKSLASTLRGTTLNEGEVQRLMEILSEKAGTVQGTWHTATQRGDPLAVLKKQLEEKEKQLNAEQEDAAAAKGRLRELAKELSVEKTKLTNVETRLSSQLSSREQEMKALQARMQASYQDHVAETQRLNAKIQSLQDQLEKGPNAQLARLQQENSILRDALNQATSQTESKQNAELAKLRQECTKLSKELGDKSDALLADEQQRKALEAKVVASEKQLAQVQASQLQSTHALQHRLEEVSDELRKAQSTSGSLQTELDKARQEVSSLAEVQARAASGEAELKGSRAQEENLRTQLAQGETERVQLQERIRSIEALLEAGLKKQEQEAELLSRSADTQELQSSLKEKECLVASLEEELKQLKDKMENQNRVMEVDQLHRSLKEKEDHVSTMEKELKELKAEREQRLDNAAMVAQLQESLRDRDSQVVSLEREVQKLEEEVEDKSRTLQSDSMAQLEQLQSSLKDKEGLVTSLKADLQQLRGEMEQGKSRSSGIEQQLSEVKNETRMALQSLFPHISIETEQAHWLQEFAQRAHEDLQSRKNQGAQQTKESPELQGMLNAAEESRSILQAECDQYRTVLAETEGMLKHLQKSVEEEEHVWRGKMEQSEEQLRKALDQVYTLETAMETARTENQSTEQLRSQVMLLEAQLEKQMEAASSYDQSTSEEMTQLKQLLSETQIQLETAQLEAQKQREELVLVLSQLQQAEKTIETEMALRQGLTEEFEQAQRCVVDLQTQLDLLKAVGSAPDTEDVTQLKERLEKEKKLSKDLGQAATKLQQLLRTTQEQLTKERDTVRKLQDQLQAKDGTDELKEGTSV</sequence>
<feature type="region of interest" description="Disordered" evidence="7">
    <location>
        <begin position="801"/>
        <end position="820"/>
    </location>
</feature>
<dbReference type="Pfam" id="PF05104">
    <property type="entry name" value="Rib_recp_KP_reg"/>
    <property type="match status" value="1"/>
</dbReference>
<organism evidence="10 11">
    <name type="scientific">Paramormyrops kingsleyae</name>
    <dbReference type="NCBI Taxonomy" id="1676925"/>
    <lineage>
        <taxon>Eukaryota</taxon>
        <taxon>Metazoa</taxon>
        <taxon>Chordata</taxon>
        <taxon>Craniata</taxon>
        <taxon>Vertebrata</taxon>
        <taxon>Euteleostomi</taxon>
        <taxon>Actinopterygii</taxon>
        <taxon>Neopterygii</taxon>
        <taxon>Teleostei</taxon>
        <taxon>Osteoglossocephala</taxon>
        <taxon>Osteoglossomorpha</taxon>
        <taxon>Osteoglossiformes</taxon>
        <taxon>Mormyridae</taxon>
        <taxon>Paramormyrops</taxon>
    </lineage>
</organism>
<proteinExistence type="predicted"/>
<evidence type="ECO:0000313" key="11">
    <source>
        <dbReference type="Proteomes" id="UP000261540"/>
    </source>
</evidence>
<feature type="compositionally biased region" description="Basic and acidic residues" evidence="7">
    <location>
        <begin position="233"/>
        <end position="243"/>
    </location>
</feature>
<feature type="region of interest" description="Disordered" evidence="7">
    <location>
        <begin position="508"/>
        <end position="528"/>
    </location>
</feature>
<keyword evidence="5 8" id="KW-0472">Membrane</keyword>
<accession>A0A3B3QCQ0</accession>
<evidence type="ECO:0000256" key="4">
    <source>
        <dbReference type="ARBA" id="ARBA00022989"/>
    </source>
</evidence>
<feature type="region of interest" description="Disordered" evidence="7">
    <location>
        <begin position="137"/>
        <end position="198"/>
    </location>
</feature>
<evidence type="ECO:0000256" key="8">
    <source>
        <dbReference type="SAM" id="Phobius"/>
    </source>
</evidence>
<evidence type="ECO:0000256" key="3">
    <source>
        <dbReference type="ARBA" id="ARBA00022824"/>
    </source>
</evidence>
<feature type="compositionally biased region" description="Low complexity" evidence="7">
    <location>
        <begin position="181"/>
        <end position="190"/>
    </location>
</feature>
<evidence type="ECO:0000256" key="1">
    <source>
        <dbReference type="ARBA" id="ARBA00004389"/>
    </source>
</evidence>
<dbReference type="AlphaFoldDB" id="A0A3B3QCQ0"/>
<reference evidence="10" key="1">
    <citation type="submission" date="2025-08" db="UniProtKB">
        <authorList>
            <consortium name="Ensembl"/>
        </authorList>
    </citation>
    <scope>IDENTIFICATION</scope>
</reference>
<feature type="coiled-coil region" evidence="6">
    <location>
        <begin position="825"/>
        <end position="989"/>
    </location>
</feature>
<evidence type="ECO:0000313" key="10">
    <source>
        <dbReference type="Ensembl" id="ENSPKIP00000003400.1"/>
    </source>
</evidence>
<evidence type="ECO:0000256" key="7">
    <source>
        <dbReference type="SAM" id="MobiDB-lite"/>
    </source>
</evidence>
<protein>
    <submittedName>
        <fullName evidence="10">Ribosome binding protein 1a</fullName>
    </submittedName>
</protein>
<dbReference type="InterPro" id="IPR040248">
    <property type="entry name" value="RRBP1"/>
</dbReference>
<keyword evidence="6" id="KW-0175">Coiled coil</keyword>
<reference evidence="10" key="2">
    <citation type="submission" date="2025-09" db="UniProtKB">
        <authorList>
            <consortium name="Ensembl"/>
        </authorList>
    </citation>
    <scope>IDENTIFICATION</scope>
</reference>
<name>A0A3B3QCQ0_9TELE</name>
<dbReference type="PANTHER" id="PTHR18939">
    <property type="entry name" value="RIBOSOME BINDING PROTEIN-1"/>
    <property type="match status" value="1"/>
</dbReference>
<dbReference type="Ensembl" id="ENSPKIT00000027361.1">
    <property type="protein sequence ID" value="ENSPKIP00000003400.1"/>
    <property type="gene ID" value="ENSPKIG00000020891.1"/>
</dbReference>
<feature type="region of interest" description="Disordered" evidence="7">
    <location>
        <begin position="45"/>
        <end position="114"/>
    </location>
</feature>
<dbReference type="InterPro" id="IPR007794">
    <property type="entry name" value="Rib_rcpt_KP"/>
</dbReference>
<feature type="region of interest" description="Disordered" evidence="7">
    <location>
        <begin position="1058"/>
        <end position="1083"/>
    </location>
</feature>
<keyword evidence="2 8" id="KW-0812">Transmembrane</keyword>
<keyword evidence="3" id="KW-0256">Endoplasmic reticulum</keyword>
<dbReference type="Proteomes" id="UP000261540">
    <property type="component" value="Unplaced"/>
</dbReference>
<feature type="domain" description="Ribosome receptor lysine/proline rich" evidence="9">
    <location>
        <begin position="33"/>
        <end position="132"/>
    </location>
</feature>
<dbReference type="PANTHER" id="PTHR18939:SF4">
    <property type="entry name" value="RIBOSOME-BINDING PROTEIN 1"/>
    <property type="match status" value="1"/>
</dbReference>
<evidence type="ECO:0000259" key="9">
    <source>
        <dbReference type="Pfam" id="PF05104"/>
    </source>
</evidence>
<keyword evidence="4 8" id="KW-1133">Transmembrane helix</keyword>
<feature type="compositionally biased region" description="Polar residues" evidence="7">
    <location>
        <begin position="515"/>
        <end position="524"/>
    </location>
</feature>
<feature type="region of interest" description="Disordered" evidence="7">
    <location>
        <begin position="212"/>
        <end position="268"/>
    </location>
</feature>
<feature type="compositionally biased region" description="Polar residues" evidence="7">
    <location>
        <begin position="807"/>
        <end position="816"/>
    </location>
</feature>
<evidence type="ECO:0000256" key="2">
    <source>
        <dbReference type="ARBA" id="ARBA00022692"/>
    </source>
</evidence>
<feature type="coiled-coil region" evidence="6">
    <location>
        <begin position="557"/>
        <end position="757"/>
    </location>
</feature>
<feature type="compositionally biased region" description="Basic and acidic residues" evidence="7">
    <location>
        <begin position="64"/>
        <end position="91"/>
    </location>
</feature>
<dbReference type="GeneTree" id="ENSGT00940000158015"/>
<keyword evidence="11" id="KW-1185">Reference proteome</keyword>
<comment type="subcellular location">
    <subcellularLocation>
        <location evidence="1">Endoplasmic reticulum membrane</location>
        <topology evidence="1">Single-pass membrane protein</topology>
    </subcellularLocation>
</comment>
<evidence type="ECO:0000256" key="5">
    <source>
        <dbReference type="ARBA" id="ARBA00023136"/>
    </source>
</evidence>
<dbReference type="GO" id="GO:0015031">
    <property type="term" value="P:protein transport"/>
    <property type="evidence" value="ECO:0007669"/>
    <property type="project" value="InterPro"/>
</dbReference>
<feature type="compositionally biased region" description="Basic and acidic residues" evidence="7">
    <location>
        <begin position="1072"/>
        <end position="1083"/>
    </location>
</feature>
<feature type="compositionally biased region" description="Pro residues" evidence="7">
    <location>
        <begin position="143"/>
        <end position="156"/>
    </location>
</feature>
<feature type="transmembrane region" description="Helical" evidence="8">
    <location>
        <begin position="12"/>
        <end position="33"/>
    </location>
</feature>
<evidence type="ECO:0000256" key="6">
    <source>
        <dbReference type="SAM" id="Coils"/>
    </source>
</evidence>
<dbReference type="GO" id="GO:0005789">
    <property type="term" value="C:endoplasmic reticulum membrane"/>
    <property type="evidence" value="ECO:0007669"/>
    <property type="project" value="UniProtKB-SubCell"/>
</dbReference>